<feature type="region of interest" description="Disordered" evidence="1">
    <location>
        <begin position="185"/>
        <end position="206"/>
    </location>
</feature>
<feature type="compositionally biased region" description="Low complexity" evidence="1">
    <location>
        <begin position="285"/>
        <end position="294"/>
    </location>
</feature>
<organism evidence="2 3">
    <name type="scientific">Priapulus caudatus</name>
    <name type="common">Priapulid worm</name>
    <dbReference type="NCBI Taxonomy" id="37621"/>
    <lineage>
        <taxon>Eukaryota</taxon>
        <taxon>Metazoa</taxon>
        <taxon>Ecdysozoa</taxon>
        <taxon>Scalidophora</taxon>
        <taxon>Priapulida</taxon>
        <taxon>Priapulimorpha</taxon>
        <taxon>Priapulimorphida</taxon>
        <taxon>Priapulidae</taxon>
        <taxon>Priapulus</taxon>
    </lineage>
</organism>
<feature type="compositionally biased region" description="Basic and acidic residues" evidence="1">
    <location>
        <begin position="38"/>
        <end position="47"/>
    </location>
</feature>
<gene>
    <name evidence="3" type="primary">LOC106817026</name>
</gene>
<dbReference type="Proteomes" id="UP000695022">
    <property type="component" value="Unplaced"/>
</dbReference>
<dbReference type="RefSeq" id="XP_014677162.1">
    <property type="nucleotide sequence ID" value="XM_014821676.1"/>
</dbReference>
<feature type="region of interest" description="Disordered" evidence="1">
    <location>
        <begin position="593"/>
        <end position="640"/>
    </location>
</feature>
<name>A0ABM1EY91_PRICU</name>
<protein>
    <submittedName>
        <fullName evidence="3">Verprolin-like</fullName>
    </submittedName>
</protein>
<feature type="region of interest" description="Disordered" evidence="1">
    <location>
        <begin position="226"/>
        <end position="373"/>
    </location>
</feature>
<accession>A0ABM1EY91</accession>
<feature type="region of interest" description="Disordered" evidence="1">
    <location>
        <begin position="152"/>
        <end position="171"/>
    </location>
</feature>
<dbReference type="GeneID" id="106817026"/>
<reference evidence="3" key="1">
    <citation type="submission" date="2025-08" db="UniProtKB">
        <authorList>
            <consortium name="RefSeq"/>
        </authorList>
    </citation>
    <scope>IDENTIFICATION</scope>
</reference>
<feature type="region of interest" description="Disordered" evidence="1">
    <location>
        <begin position="38"/>
        <end position="105"/>
    </location>
</feature>
<feature type="region of interest" description="Disordered" evidence="1">
    <location>
        <begin position="648"/>
        <end position="667"/>
    </location>
</feature>
<sequence>MNKTVQVRDAPLYPDVSCCSASFVTVASHRELTQEEWIEGRRGERASEFAPPSDYGGATYAAQQPKKRGRPKKQAASSSSSPPAAKMSRLSQERAADFAKAQHQVALDAAPRPGLDLDESAVSSGDPLLEHVWSFQPETKLNAHNFGGGGGAGLSPQIPECMNNSGDDDISDHLEAELLDGDHRQLPYLSAPPKLEAPWKEMPPPRPYPLPEVATYPYTRTAMPSRLLGSATDSDGDKGAAGGGSGDAEGDVKPLQSVSLPEPTTRPLHHMPSNGTKAGPGLSGLGDSTGSDDPAAVAGLVTSQVMSQPSGDRSAAAAYGATTNGVAGGNDERLGGLELSRSETPPVSAIPTTEPLPASSAAPPPPPQPDWSGEMPMRLSVPFPMMHGQWPFPTPPGYVSSIPPLSMIIPPYSSNSMSQLLPGMACAQASGDDAAASAVVVAQPEQTAVVAVTMPTACVAAAEPAKLATKLPSFSSLFSPRVSVVAAADATAGGLREPHVVITVADVAGAMTAPPQQSVAAVVPVQVKQLVVDGGRGGVARAHQPSLAVQFGQVQSTQPMAAVILQPASSAAEQQQGGGMLTPVVTVHHQPQMSSSYLVHSPPVRPHSAPQTQNARSPQVRRSGPSPKPVPDSDPAVMERVQNILAQYRQAVTDLGEQANTPAPRRK</sequence>
<evidence type="ECO:0000313" key="2">
    <source>
        <dbReference type="Proteomes" id="UP000695022"/>
    </source>
</evidence>
<feature type="compositionally biased region" description="Polar residues" evidence="1">
    <location>
        <begin position="301"/>
        <end position="311"/>
    </location>
</feature>
<proteinExistence type="predicted"/>
<keyword evidence="2" id="KW-1185">Reference proteome</keyword>
<evidence type="ECO:0000256" key="1">
    <source>
        <dbReference type="SAM" id="MobiDB-lite"/>
    </source>
</evidence>
<evidence type="ECO:0000313" key="3">
    <source>
        <dbReference type="RefSeq" id="XP_014677162.1"/>
    </source>
</evidence>
<feature type="compositionally biased region" description="Low complexity" evidence="1">
    <location>
        <begin position="74"/>
        <end position="85"/>
    </location>
</feature>